<dbReference type="InterPro" id="IPR037284">
    <property type="entry name" value="SUF_FeS_clus_asmbl_SufBD_sf"/>
</dbReference>
<dbReference type="PANTHER" id="PTHR30508">
    <property type="entry name" value="FES CLUSTER ASSEMBLY PROTEIN SUF"/>
    <property type="match status" value="1"/>
</dbReference>
<dbReference type="InterPro" id="IPR055346">
    <property type="entry name" value="Fe-S_cluster_assembly_SufBD"/>
</dbReference>
<evidence type="ECO:0000313" key="2">
    <source>
        <dbReference type="Proteomes" id="UP001057375"/>
    </source>
</evidence>
<evidence type="ECO:0000313" key="1">
    <source>
        <dbReference type="EMBL" id="GKT35391.1"/>
    </source>
</evidence>
<keyword evidence="2" id="KW-1185">Reference proteome</keyword>
<proteinExistence type="predicted"/>
<dbReference type="EMBL" id="BQXS01003783">
    <property type="protein sequence ID" value="GKT35391.1"/>
    <property type="molecule type" value="Genomic_DNA"/>
</dbReference>
<dbReference type="Proteomes" id="UP001057375">
    <property type="component" value="Unassembled WGS sequence"/>
</dbReference>
<comment type="caution">
    <text evidence="1">The sequence shown here is derived from an EMBL/GenBank/DDBJ whole genome shotgun (WGS) entry which is preliminary data.</text>
</comment>
<reference evidence="1" key="1">
    <citation type="submission" date="2022-03" db="EMBL/GenBank/DDBJ databases">
        <title>Draft genome sequence of Aduncisulcus paluster, a free-living microaerophilic Fornicata.</title>
        <authorList>
            <person name="Yuyama I."/>
            <person name="Kume K."/>
            <person name="Tamura T."/>
            <person name="Inagaki Y."/>
            <person name="Hashimoto T."/>
        </authorList>
    </citation>
    <scope>NUCLEOTIDE SEQUENCE</scope>
    <source>
        <strain evidence="1">NY0171</strain>
    </source>
</reference>
<name>A0ABQ5KTR3_9EUKA</name>
<accession>A0ABQ5KTR3</accession>
<feature type="non-terminal residue" evidence="1">
    <location>
        <position position="126"/>
    </location>
</feature>
<sequence length="126" mass="14548">MSDNEHIDKIISDDYKLGFETLIESDTFPVGLNEDVIKAISQKKDEPEWLLEFRLKAYAKWLTKEEPNWAHLNYPKIDYQNIAYYSAPKKALDSLDEVDPKILETYEKLGIPLEEQKMLAGVAVDA</sequence>
<gene>
    <name evidence="1" type="ORF">ADUPG1_002976</name>
</gene>
<dbReference type="SUPFAM" id="SSF101960">
    <property type="entry name" value="Stabilizer of iron transporter SufD"/>
    <property type="match status" value="1"/>
</dbReference>
<organism evidence="1 2">
    <name type="scientific">Aduncisulcus paluster</name>
    <dbReference type="NCBI Taxonomy" id="2918883"/>
    <lineage>
        <taxon>Eukaryota</taxon>
        <taxon>Metamonada</taxon>
        <taxon>Carpediemonas-like organisms</taxon>
        <taxon>Aduncisulcus</taxon>
    </lineage>
</organism>
<dbReference type="PANTHER" id="PTHR30508:SF1">
    <property type="entry name" value="UPF0051 PROTEIN ABCI8, CHLOROPLASTIC-RELATED"/>
    <property type="match status" value="1"/>
</dbReference>
<protein>
    <submittedName>
        <fullName evidence="1">Fe-S cluster assembly protein SufB</fullName>
    </submittedName>
</protein>